<proteinExistence type="predicted"/>
<organism evidence="1">
    <name type="scientific">Octopus bimaculoides</name>
    <name type="common">California two-spotted octopus</name>
    <dbReference type="NCBI Taxonomy" id="37653"/>
    <lineage>
        <taxon>Eukaryota</taxon>
        <taxon>Metazoa</taxon>
        <taxon>Spiralia</taxon>
        <taxon>Lophotrochozoa</taxon>
        <taxon>Mollusca</taxon>
        <taxon>Cephalopoda</taxon>
        <taxon>Coleoidea</taxon>
        <taxon>Octopodiformes</taxon>
        <taxon>Octopoda</taxon>
        <taxon>Incirrata</taxon>
        <taxon>Octopodidae</taxon>
        <taxon>Octopus</taxon>
    </lineage>
</organism>
<name>A0A0L8GDW3_OCTBM</name>
<sequence length="109" mass="13351">MGWTIRHIYIYIYIYKVHICVYTHMRQFVYCCCFCDTCMQLQSRDRMMMNSVNEINYAHQQDRRHMIYKNKQKLKKTIKKKAKSLQDGEITPMNLLGLLFLSFFKIFFL</sequence>
<protein>
    <submittedName>
        <fullName evidence="1">Uncharacterized protein</fullName>
    </submittedName>
</protein>
<reference evidence="1" key="1">
    <citation type="submission" date="2015-07" db="EMBL/GenBank/DDBJ databases">
        <title>MeaNS - Measles Nucleotide Surveillance Program.</title>
        <authorList>
            <person name="Tran T."/>
            <person name="Druce J."/>
        </authorList>
    </citation>
    <scope>NUCLEOTIDE SEQUENCE</scope>
    <source>
        <strain evidence="1">UCB-OBI-ISO-001</strain>
        <tissue evidence="1">Gonad</tissue>
    </source>
</reference>
<evidence type="ECO:0000313" key="1">
    <source>
        <dbReference type="EMBL" id="KOF75049.1"/>
    </source>
</evidence>
<dbReference type="AlphaFoldDB" id="A0A0L8GDW3"/>
<dbReference type="EMBL" id="KQ422351">
    <property type="protein sequence ID" value="KOF75049.1"/>
    <property type="molecule type" value="Genomic_DNA"/>
</dbReference>
<accession>A0A0L8GDW3</accession>
<gene>
    <name evidence="1" type="ORF">OCBIM_22035307mg</name>
</gene>